<evidence type="ECO:0000256" key="1">
    <source>
        <dbReference type="ARBA" id="ARBA00009458"/>
    </source>
</evidence>
<protein>
    <recommendedName>
        <fullName evidence="4">Bcl-2 Bcl-2 homology region 1-3 domain-containing protein</fullName>
    </recommendedName>
</protein>
<dbReference type="Proteomes" id="UP001148018">
    <property type="component" value="Unassembled WGS sequence"/>
</dbReference>
<sequence length="211" mass="23070">MDMRCTAPCSLLPGHLGAPLDLVPWFPPPMSVTEEKDQIQEEEEDSRSSLSQEEEEDNSPVAPLCQQYGVRSRVPTSGSRLQSVLQRAGAELDQIHQQDFLSQVSGHFVHLTPGGVRASLRAIGGELFADGVNWGRVVAMMEFGAAMCAESAARRTSWTADDVAAWLVESLDGPLLRGWTHDNGGWGAPETWVRFPGCSFKSGRKMELMQG</sequence>
<dbReference type="GO" id="GO:0005741">
    <property type="term" value="C:mitochondrial outer membrane"/>
    <property type="evidence" value="ECO:0007669"/>
    <property type="project" value="TreeGrafter"/>
</dbReference>
<dbReference type="PANTHER" id="PTHR11256:SF11">
    <property type="entry name" value="APOPTOSIS REGULATOR BCL-2"/>
    <property type="match status" value="1"/>
</dbReference>
<keyword evidence="2" id="KW-0053">Apoptosis</keyword>
<comment type="caution">
    <text evidence="5">The sequence shown here is derived from an EMBL/GenBank/DDBJ whole genome shotgun (WGS) entry which is preliminary data.</text>
</comment>
<organism evidence="5 6">
    <name type="scientific">Muraenolepis orangiensis</name>
    <name type="common">Patagonian moray cod</name>
    <dbReference type="NCBI Taxonomy" id="630683"/>
    <lineage>
        <taxon>Eukaryota</taxon>
        <taxon>Metazoa</taxon>
        <taxon>Chordata</taxon>
        <taxon>Craniata</taxon>
        <taxon>Vertebrata</taxon>
        <taxon>Euteleostomi</taxon>
        <taxon>Actinopterygii</taxon>
        <taxon>Neopterygii</taxon>
        <taxon>Teleostei</taxon>
        <taxon>Neoteleostei</taxon>
        <taxon>Acanthomorphata</taxon>
        <taxon>Zeiogadaria</taxon>
        <taxon>Gadariae</taxon>
        <taxon>Gadiformes</taxon>
        <taxon>Muraenolepidoidei</taxon>
        <taxon>Muraenolepididae</taxon>
        <taxon>Muraenolepis</taxon>
    </lineage>
</organism>
<keyword evidence="6" id="KW-1185">Reference proteome</keyword>
<evidence type="ECO:0000259" key="4">
    <source>
        <dbReference type="SMART" id="SM00337"/>
    </source>
</evidence>
<dbReference type="InterPro" id="IPR002475">
    <property type="entry name" value="Bcl2-like"/>
</dbReference>
<reference evidence="5" key="1">
    <citation type="submission" date="2022-07" db="EMBL/GenBank/DDBJ databases">
        <title>Chromosome-level genome of Muraenolepis orangiensis.</title>
        <authorList>
            <person name="Kim J."/>
        </authorList>
    </citation>
    <scope>NUCLEOTIDE SEQUENCE</scope>
    <source>
        <strain evidence="5">KU_S4_2022</strain>
        <tissue evidence="5">Muscle</tissue>
    </source>
</reference>
<dbReference type="EMBL" id="JANIIK010000037">
    <property type="protein sequence ID" value="KAJ3611885.1"/>
    <property type="molecule type" value="Genomic_DNA"/>
</dbReference>
<dbReference type="GO" id="GO:0008630">
    <property type="term" value="P:intrinsic apoptotic signaling pathway in response to DNA damage"/>
    <property type="evidence" value="ECO:0007669"/>
    <property type="project" value="TreeGrafter"/>
</dbReference>
<dbReference type="InterPro" id="IPR026298">
    <property type="entry name" value="Bcl-2_fam"/>
</dbReference>
<dbReference type="InterPro" id="IPR036834">
    <property type="entry name" value="Bcl-2-like_sf"/>
</dbReference>
<dbReference type="Pfam" id="PF00452">
    <property type="entry name" value="Bcl-2"/>
    <property type="match status" value="1"/>
</dbReference>
<evidence type="ECO:0000256" key="3">
    <source>
        <dbReference type="SAM" id="MobiDB-lite"/>
    </source>
</evidence>
<dbReference type="PANTHER" id="PTHR11256">
    <property type="entry name" value="BCL-2 RELATED"/>
    <property type="match status" value="1"/>
</dbReference>
<evidence type="ECO:0000313" key="5">
    <source>
        <dbReference type="EMBL" id="KAJ3611885.1"/>
    </source>
</evidence>
<dbReference type="SMART" id="SM00337">
    <property type="entry name" value="BCL"/>
    <property type="match status" value="1"/>
</dbReference>
<dbReference type="PRINTS" id="PR01862">
    <property type="entry name" value="BCL2FAMILY"/>
</dbReference>
<dbReference type="GO" id="GO:0051400">
    <property type="term" value="F:BH domain binding"/>
    <property type="evidence" value="ECO:0007669"/>
    <property type="project" value="TreeGrafter"/>
</dbReference>
<dbReference type="InterPro" id="IPR046371">
    <property type="entry name" value="Bcl-2_BH1-3"/>
</dbReference>
<evidence type="ECO:0000256" key="2">
    <source>
        <dbReference type="ARBA" id="ARBA00022703"/>
    </source>
</evidence>
<accession>A0A9Q0EUE1</accession>
<feature type="region of interest" description="Disordered" evidence="3">
    <location>
        <begin position="27"/>
        <end position="65"/>
    </location>
</feature>
<dbReference type="GO" id="GO:0097192">
    <property type="term" value="P:extrinsic apoptotic signaling pathway in absence of ligand"/>
    <property type="evidence" value="ECO:0007669"/>
    <property type="project" value="TreeGrafter"/>
</dbReference>
<feature type="domain" description="Bcl-2 Bcl-2 homology region 1-3" evidence="4">
    <location>
        <begin position="85"/>
        <end position="186"/>
    </location>
</feature>
<dbReference type="CDD" id="cd06845">
    <property type="entry name" value="Bcl-2_like"/>
    <property type="match status" value="1"/>
</dbReference>
<dbReference type="Gene3D" id="1.10.437.10">
    <property type="entry name" value="Blc2-like"/>
    <property type="match status" value="1"/>
</dbReference>
<dbReference type="AlphaFoldDB" id="A0A9Q0EUE1"/>
<name>A0A9Q0EUE1_9TELE</name>
<dbReference type="GO" id="GO:0042981">
    <property type="term" value="P:regulation of apoptotic process"/>
    <property type="evidence" value="ECO:0007669"/>
    <property type="project" value="InterPro"/>
</dbReference>
<evidence type="ECO:0000313" key="6">
    <source>
        <dbReference type="Proteomes" id="UP001148018"/>
    </source>
</evidence>
<dbReference type="PROSITE" id="PS01080">
    <property type="entry name" value="BH1"/>
    <property type="match status" value="1"/>
</dbReference>
<dbReference type="InterPro" id="IPR020717">
    <property type="entry name" value="Bcl2_BH1_motif_CS"/>
</dbReference>
<dbReference type="OrthoDB" id="6021377at2759"/>
<proteinExistence type="inferred from homology"/>
<comment type="similarity">
    <text evidence="1">Belongs to the Bcl-2 family.</text>
</comment>
<dbReference type="SUPFAM" id="SSF56854">
    <property type="entry name" value="Bcl-2 inhibitors of programmed cell death"/>
    <property type="match status" value="1"/>
</dbReference>
<dbReference type="GO" id="GO:0001836">
    <property type="term" value="P:release of cytochrome c from mitochondria"/>
    <property type="evidence" value="ECO:0007669"/>
    <property type="project" value="TreeGrafter"/>
</dbReference>
<dbReference type="PROSITE" id="PS50062">
    <property type="entry name" value="BCL2_FAMILY"/>
    <property type="match status" value="1"/>
</dbReference>
<gene>
    <name evidence="5" type="ORF">NHX12_021898</name>
</gene>